<name>A0A381QST9_9ZZZZ</name>
<dbReference type="EMBL" id="UINC01001494">
    <property type="protein sequence ID" value="SUZ82170.1"/>
    <property type="molecule type" value="Genomic_DNA"/>
</dbReference>
<organism evidence="1">
    <name type="scientific">marine metagenome</name>
    <dbReference type="NCBI Taxonomy" id="408172"/>
    <lineage>
        <taxon>unclassified sequences</taxon>
        <taxon>metagenomes</taxon>
        <taxon>ecological metagenomes</taxon>
    </lineage>
</organism>
<protein>
    <submittedName>
        <fullName evidence="1">Uncharacterized protein</fullName>
    </submittedName>
</protein>
<dbReference type="AlphaFoldDB" id="A0A381QST9"/>
<proteinExistence type="predicted"/>
<reference evidence="1" key="1">
    <citation type="submission" date="2018-05" db="EMBL/GenBank/DDBJ databases">
        <authorList>
            <person name="Lanie J.A."/>
            <person name="Ng W.-L."/>
            <person name="Kazmierczak K.M."/>
            <person name="Andrzejewski T.M."/>
            <person name="Davidsen T.M."/>
            <person name="Wayne K.J."/>
            <person name="Tettelin H."/>
            <person name="Glass J.I."/>
            <person name="Rusch D."/>
            <person name="Podicherti R."/>
            <person name="Tsui H.-C.T."/>
            <person name="Winkler M.E."/>
        </authorList>
    </citation>
    <scope>NUCLEOTIDE SEQUENCE</scope>
</reference>
<accession>A0A381QST9</accession>
<sequence length="340" mass="36215">MPVLTSGGLTLDIAYEHVLSQTPSSTGFSITAPGGSAARTGDWLGLDWDLHSGSNTKWRHRLDRISLGFSGGPLEVIIGRQAVSWATTLILTPADPFAPFNPSDPFREYRGGIDAFRVRVFTGPFSEIEAVVRPTETAFGTTVTALGRVQTSKGGWAFGTWAGILHDQPAGALFTTGALKATAIRAELAIREHPNAEVTMRGAIGLDRFFTPGGKNLYFAVELQYDGFGAQNTSKLLETINSKPFIQGDMQTIGQWTVASQLSYQVHPLVGVSGLTLVNARDRSVLVSPGLNWSATSSLTVTAAAFRGLGAELALPGTLGLGSEYGFIPAIGYVSTSWFF</sequence>
<gene>
    <name evidence="1" type="ORF">METZ01_LOCUS35024</name>
</gene>
<evidence type="ECO:0000313" key="1">
    <source>
        <dbReference type="EMBL" id="SUZ82170.1"/>
    </source>
</evidence>